<sequence>MGNPLTDEELSRLEELEESLADIVQHPDIRQVVERLGELDEDELVIEDNELADMLRPPMAPGAAETAAQAQRDTNAEARRLLLISTLLVGPLLAANAPALLGSAADLIALILAVQCIKLPGDE</sequence>
<comment type="caution">
    <text evidence="1">The sequence shown here is derived from an EMBL/GenBank/DDBJ whole genome shotgun (WGS) entry which is preliminary data.</text>
</comment>
<dbReference type="RefSeq" id="WP_169411925.1">
    <property type="nucleotide sequence ID" value="NZ_JAAXKZ010000021.1"/>
</dbReference>
<evidence type="ECO:0000313" key="2">
    <source>
        <dbReference type="Proteomes" id="UP000586918"/>
    </source>
</evidence>
<accession>A0A848DG45</accession>
<reference evidence="1 2" key="1">
    <citation type="submission" date="2020-04" db="EMBL/GenBank/DDBJ databases">
        <authorList>
            <person name="Klaysubun C."/>
            <person name="Duangmal K."/>
            <person name="Lipun K."/>
        </authorList>
    </citation>
    <scope>NUCLEOTIDE SEQUENCE [LARGE SCALE GENOMIC DNA]</scope>
    <source>
        <strain evidence="1 2">DSM 45300</strain>
    </source>
</reference>
<organism evidence="1 2">
    <name type="scientific">Pseudonocardia bannensis</name>
    <dbReference type="NCBI Taxonomy" id="630973"/>
    <lineage>
        <taxon>Bacteria</taxon>
        <taxon>Bacillati</taxon>
        <taxon>Actinomycetota</taxon>
        <taxon>Actinomycetes</taxon>
        <taxon>Pseudonocardiales</taxon>
        <taxon>Pseudonocardiaceae</taxon>
        <taxon>Pseudonocardia</taxon>
    </lineage>
</organism>
<dbReference type="EMBL" id="JAAXKZ010000021">
    <property type="protein sequence ID" value="NMH91632.1"/>
    <property type="molecule type" value="Genomic_DNA"/>
</dbReference>
<keyword evidence="2" id="KW-1185">Reference proteome</keyword>
<dbReference type="Proteomes" id="UP000586918">
    <property type="component" value="Unassembled WGS sequence"/>
</dbReference>
<proteinExistence type="predicted"/>
<evidence type="ECO:0000313" key="1">
    <source>
        <dbReference type="EMBL" id="NMH91632.1"/>
    </source>
</evidence>
<name>A0A848DG45_9PSEU</name>
<protein>
    <submittedName>
        <fullName evidence="1">Uncharacterized protein</fullName>
    </submittedName>
</protein>
<dbReference type="AlphaFoldDB" id="A0A848DG45"/>
<gene>
    <name evidence="1" type="ORF">HF519_08550</name>
</gene>